<dbReference type="Gene3D" id="1.10.1200.10">
    <property type="entry name" value="ACP-like"/>
    <property type="match status" value="1"/>
</dbReference>
<keyword evidence="12" id="KW-1185">Reference proteome</keyword>
<gene>
    <name evidence="11" type="ORF">QBC42DRAFT_343131</name>
</gene>
<dbReference type="InterPro" id="IPR018201">
    <property type="entry name" value="Ketoacyl_synth_AS"/>
</dbReference>
<dbReference type="PROSITE" id="PS52019">
    <property type="entry name" value="PKS_MFAS_DH"/>
    <property type="match status" value="1"/>
</dbReference>
<dbReference type="InterPro" id="IPR016036">
    <property type="entry name" value="Malonyl_transacylase_ACP-bd"/>
</dbReference>
<feature type="region of interest" description="N-terminal hotdog fold" evidence="6">
    <location>
        <begin position="964"/>
        <end position="1095"/>
    </location>
</feature>
<dbReference type="InterPro" id="IPR013968">
    <property type="entry name" value="PKS_KR"/>
</dbReference>
<evidence type="ECO:0000256" key="6">
    <source>
        <dbReference type="PROSITE-ProRule" id="PRU01363"/>
    </source>
</evidence>
<dbReference type="InterPro" id="IPR057326">
    <property type="entry name" value="KR_dom"/>
</dbReference>
<dbReference type="SUPFAM" id="SSF51735">
    <property type="entry name" value="NAD(P)-binding Rossmann-fold domains"/>
    <property type="match status" value="2"/>
</dbReference>
<dbReference type="SMART" id="SM00823">
    <property type="entry name" value="PKS_PP"/>
    <property type="match status" value="1"/>
</dbReference>
<dbReference type="InterPro" id="IPR016035">
    <property type="entry name" value="Acyl_Trfase/lysoPLipase"/>
</dbReference>
<feature type="active site" description="Proton acceptor; for dehydratase activity" evidence="6">
    <location>
        <position position="996"/>
    </location>
</feature>
<dbReference type="InterPro" id="IPR014030">
    <property type="entry name" value="Ketoacyl_synth_N"/>
</dbReference>
<dbReference type="Gene3D" id="3.10.129.110">
    <property type="entry name" value="Polyketide synthase dehydratase"/>
    <property type="match status" value="1"/>
</dbReference>
<protein>
    <submittedName>
        <fullName evidence="11">Polyketide synthase</fullName>
    </submittedName>
</protein>
<dbReference type="GO" id="GO:0006633">
    <property type="term" value="P:fatty acid biosynthetic process"/>
    <property type="evidence" value="ECO:0007669"/>
    <property type="project" value="InterPro"/>
</dbReference>
<dbReference type="Pfam" id="PF00550">
    <property type="entry name" value="PP-binding"/>
    <property type="match status" value="1"/>
</dbReference>
<dbReference type="InterPro" id="IPR020807">
    <property type="entry name" value="PKS_DH"/>
</dbReference>
<dbReference type="Pfam" id="PF08240">
    <property type="entry name" value="ADH_N"/>
    <property type="match status" value="1"/>
</dbReference>
<dbReference type="GO" id="GO:0044550">
    <property type="term" value="P:secondary metabolite biosynthetic process"/>
    <property type="evidence" value="ECO:0007669"/>
    <property type="project" value="UniProtKB-ARBA"/>
</dbReference>
<dbReference type="Gene3D" id="3.40.50.720">
    <property type="entry name" value="NAD(P)-binding Rossmann-like Domain"/>
    <property type="match status" value="2"/>
</dbReference>
<dbReference type="PROSITE" id="PS52004">
    <property type="entry name" value="KS3_2"/>
    <property type="match status" value="1"/>
</dbReference>
<dbReference type="InterPro" id="IPR049552">
    <property type="entry name" value="PKS_DH_N"/>
</dbReference>
<dbReference type="GO" id="GO:0004312">
    <property type="term" value="F:fatty acid synthase activity"/>
    <property type="evidence" value="ECO:0007669"/>
    <property type="project" value="TreeGrafter"/>
</dbReference>
<dbReference type="InterPro" id="IPR013154">
    <property type="entry name" value="ADH-like_N"/>
</dbReference>
<evidence type="ECO:0000256" key="3">
    <source>
        <dbReference type="ARBA" id="ARBA00022679"/>
    </source>
</evidence>
<dbReference type="SMART" id="SM00826">
    <property type="entry name" value="PKS_DH"/>
    <property type="match status" value="1"/>
</dbReference>
<dbReference type="InterPro" id="IPR009081">
    <property type="entry name" value="PP-bd_ACP"/>
</dbReference>
<feature type="domain" description="Ketosynthase family 3 (KS3)" evidence="9">
    <location>
        <begin position="7"/>
        <end position="434"/>
    </location>
</feature>
<dbReference type="SMART" id="SM00822">
    <property type="entry name" value="PKS_KR"/>
    <property type="match status" value="1"/>
</dbReference>
<accession>A0AAV9I4V7</accession>
<organism evidence="11 12">
    <name type="scientific">Cladorrhinum samala</name>
    <dbReference type="NCBI Taxonomy" id="585594"/>
    <lineage>
        <taxon>Eukaryota</taxon>
        <taxon>Fungi</taxon>
        <taxon>Dikarya</taxon>
        <taxon>Ascomycota</taxon>
        <taxon>Pezizomycotina</taxon>
        <taxon>Sordariomycetes</taxon>
        <taxon>Sordariomycetidae</taxon>
        <taxon>Sordariales</taxon>
        <taxon>Podosporaceae</taxon>
        <taxon>Cladorrhinum</taxon>
    </lineage>
</organism>
<dbReference type="InterPro" id="IPR011032">
    <property type="entry name" value="GroES-like_sf"/>
</dbReference>
<reference evidence="11" key="1">
    <citation type="journal article" date="2023" name="Mol. Phylogenet. Evol.">
        <title>Genome-scale phylogeny and comparative genomics of the fungal order Sordariales.</title>
        <authorList>
            <person name="Hensen N."/>
            <person name="Bonometti L."/>
            <person name="Westerberg I."/>
            <person name="Brannstrom I.O."/>
            <person name="Guillou S."/>
            <person name="Cros-Aarteil S."/>
            <person name="Calhoun S."/>
            <person name="Haridas S."/>
            <person name="Kuo A."/>
            <person name="Mondo S."/>
            <person name="Pangilinan J."/>
            <person name="Riley R."/>
            <person name="LaButti K."/>
            <person name="Andreopoulos B."/>
            <person name="Lipzen A."/>
            <person name="Chen C."/>
            <person name="Yan M."/>
            <person name="Daum C."/>
            <person name="Ng V."/>
            <person name="Clum A."/>
            <person name="Steindorff A."/>
            <person name="Ohm R.A."/>
            <person name="Martin F."/>
            <person name="Silar P."/>
            <person name="Natvig D.O."/>
            <person name="Lalanne C."/>
            <person name="Gautier V."/>
            <person name="Ament-Velasquez S.L."/>
            <person name="Kruys A."/>
            <person name="Hutchinson M.I."/>
            <person name="Powell A.J."/>
            <person name="Barry K."/>
            <person name="Miller A.N."/>
            <person name="Grigoriev I.V."/>
            <person name="Debuchy R."/>
            <person name="Gladieux P."/>
            <person name="Hiltunen Thoren M."/>
            <person name="Johannesson H."/>
        </authorList>
    </citation>
    <scope>NUCLEOTIDE SEQUENCE</scope>
    <source>
        <strain evidence="11">PSN324</strain>
    </source>
</reference>
<feature type="region of interest" description="C-terminal hotdog fold" evidence="6">
    <location>
        <begin position="1128"/>
        <end position="1285"/>
    </location>
</feature>
<dbReference type="GO" id="GO:0016491">
    <property type="term" value="F:oxidoreductase activity"/>
    <property type="evidence" value="ECO:0007669"/>
    <property type="project" value="UniProtKB-KW"/>
</dbReference>
<dbReference type="InterPro" id="IPR050091">
    <property type="entry name" value="PKS_NRPS_Biosynth_Enz"/>
</dbReference>
<name>A0AAV9I4V7_9PEZI</name>
<dbReference type="InterPro" id="IPR036291">
    <property type="entry name" value="NAD(P)-bd_dom_sf"/>
</dbReference>
<evidence type="ECO:0000259" key="9">
    <source>
        <dbReference type="PROSITE" id="PS52004"/>
    </source>
</evidence>
<sequence>MGVGRDQEPIAIIGAACRLPGEVSSLGSLWEMISNVKTGHGKIPSDRWDADVWHHPDPDRKGAIAVKHGYFLQQDIGHFDAPFFSTTAKEAAAMDPMKRLLLEVSYESIENAGIPVENLMNSRTGCYVGCMTNDYEMLSLHDIHDIGHNAASATSEAMTANRVSWFFGLRGPSLTLDTACSSSLYALHLACQSLRSNETDSALVAGVNLILVPNTMHQLSAMHMLSPEGISHTFDDRANGYGRGEGIGSLVVKRLSDALRDGDTIRAVIRGTGANADGKTPSITQPSSLAQADLIRDTYSAAGLPLTDTQYFECHGTGTPVGDPIELEALASTFGTARTEAGLGPLYIGSIKPTVGHTEGCSGLAGVFKAIACLEHGMLVPTYGVGTINPKLKLQDWNLALPQEPVRWPTAGQRRISVNSFGFGGANAHAILDDAYHYLAERGLVGNHNTTVHESNSGTDSGVSSMGPGTPLAPSPRLFVLSSKDQAGIPRLAESYSKALSKPDAGSKDAHYLGNLAYTLASRRTHHDFRSFAVASTLTELVEKLGKGLPKLKRSARQDNNLVWVFTGQGAQWPAMGRELLGSAVFEESVLKSQGYLDALGCAWNAVDELCKTGAESKMQLSEYSQTLCTVLQVALVDLLRSWGLKPRATVGHSSGEIGAAYAAGYLTHADAVKIAYVRGLISATVTREGGMLAAGLSRDEAKEYLAKVPEDSAVVACINSPSSVTLSGNLDAIQTLEKLISADGKFARALKVKTAYHSPHMRTVAEGYLEQVGHIDVIVSRSAEADPNAPVMYSSLTGKMVSPEELNAHYWVNNLTSPVEFSDALTALLGHTDTVPSATGRSRAVPVRWGGIIEVGPHAALQGPIQQIIAAGTSKAAKEATYTSILQRGKDAMETALAAAGNLWALGHNFNLSAVAEAFSQDRAAAGRKALVDLPPYPWNHGRRFWHEAYTTRSNRFPRAPRTDFLGVPVDLQNSMEPRWRNHLRLTENPWIEDHKITGTVLYPGAGMLVMALEGALQVSDSSRAVQGFRFRDVRFERGLVVTAADESPVETSLTLTPDRTGVPGQFGFTIYTTTGDSWTRHCHGTIALEYAAAGPSEVEDAATAAVDPWAEHTVRYRHLSGGSAAAEEIDVDEFYDQLETIGMEYGPLFRNVKSLFAVPAEHAAHGAVEISDTASVMPFNFEYPHVMHPATMDSIFHLLLAGFNEGRPIDEAAVPYSIDDMFVAAEQPRGAGATFLGYGQLTRKSGGGRELVGDLVVSDEEWSGPKMVIKGFALRQVTAAADGAGGVRNQADGATKKCARVAYSHDIAFLKTAEDVAKLAPAGSSSAARLSAWLDRLVHKKSVGEVLLVLADGEFAGAAEIVKDAKSRIRFREGFQSITPVAISAEGAELLRALLPESRDSVQLWDATSDENPPAAKDGYDLALVIGAVDNSQLKISAELLLPGGHIVVIGDAEYTEKIDEAVFESQGYTEPVAVSSGSDAFVIATAPSATKNTSSPSEVYILLPSPTSEQTLTFLSNITPLLQASGASVRPVVLSQVSALDLTNKHAISLLEAEKPFIYSWSDAEFTSFKALVSSLSHLFWVTHGGVLQSWSGGVEFAAAQGLLRVLRNEYTLASLPHLDLSNGFDLTVADQAKLVADVWQASLVDGAEMEYAELEGRIHVPRAVADAGFDGDLQLADGTKQPVLSPIHGGKALKPTFLAAGSEIVWAEDDEATLPLGPAEVEVRVEFVGLTGEKATLLSSPDAEEGPLVGSAEAVGVVSRVGDAVKSVTAGQRVAVLKGGQACRTHVRQDESLVAPLPAGIAPSEAAALPSAFVTALYALSHVARLEEGQTVLVHSAASALGQAAVQIAQHLNADIFALVGSKEEKNVLVERYGLPASRVFDAALQTFIPAIARATNGRGADAVVVSEPSLAVVPSLAALGDFGFFIDLSSSESVIAPPSNTGSKKNISVVRISMSSVAQAKPHLIKDLFQQSFKIIGSSGTVKPIFPTSVFSVSDVSRAASEAAESQRRGKVVLSLEGNPLVLTPPAPAPELQLDPNAAYVIAGGLGALGLNITDMMIERGARHLVFLSRSGGRKNQADLERIRSRGVRADAIACDVTDAASVAKAFSEVRAAESRPVIRGVIQCAMVLEDGIFDNMTHAKWNRAFAPKSAGSRNLLAQLWPGDKPFFVLLSSITGVIGNTAQANYASGNTFEDALAVFARAHLGIPATSIDVGLVADSSHFTDAGEFGDLEGYLHRYQHGWVGLQTTLDELQVALQAVMRGATADGRSIPAQVVLGLGDSLVRDGSDSSTGFQRDRKFELRVVRPENGGAGEGGGGRSATSIGESLSGAATLGDAAAAVEEYLKAQIAIAIGVEVAEVDAQKPLPEFGVDSLKAVEIRNRCLREMQSDISVFELLSSTPVADLAVKIATRSGLVKVVAEA</sequence>
<dbReference type="InterPro" id="IPR020843">
    <property type="entry name" value="ER"/>
</dbReference>
<dbReference type="Pfam" id="PF08659">
    <property type="entry name" value="KR"/>
    <property type="match status" value="1"/>
</dbReference>
<dbReference type="Pfam" id="PF21089">
    <property type="entry name" value="PKS_DH_N"/>
    <property type="match status" value="1"/>
</dbReference>
<keyword evidence="5" id="KW-0511">Multifunctional enzyme</keyword>
<dbReference type="Gene3D" id="3.30.70.3290">
    <property type="match status" value="1"/>
</dbReference>
<dbReference type="PANTHER" id="PTHR43775:SF29">
    <property type="entry name" value="ASPERFURANONE POLYKETIDE SYNTHASE AFOG-RELATED"/>
    <property type="match status" value="1"/>
</dbReference>
<dbReference type="InterPro" id="IPR032821">
    <property type="entry name" value="PKS_assoc"/>
</dbReference>
<evidence type="ECO:0000313" key="12">
    <source>
        <dbReference type="Proteomes" id="UP001321749"/>
    </source>
</evidence>
<dbReference type="InterPro" id="IPR020806">
    <property type="entry name" value="PKS_PP-bd"/>
</dbReference>
<dbReference type="Pfam" id="PF16197">
    <property type="entry name" value="KAsynt_C_assoc"/>
    <property type="match status" value="1"/>
</dbReference>
<dbReference type="PROSITE" id="PS00606">
    <property type="entry name" value="KS3_1"/>
    <property type="match status" value="1"/>
</dbReference>
<dbReference type="Pfam" id="PF02801">
    <property type="entry name" value="Ketoacyl-synt_C"/>
    <property type="match status" value="1"/>
</dbReference>
<keyword evidence="3" id="KW-0808">Transferase</keyword>
<dbReference type="Gene3D" id="3.90.180.10">
    <property type="entry name" value="Medium-chain alcohol dehydrogenases, catalytic domain"/>
    <property type="match status" value="1"/>
</dbReference>
<dbReference type="InterPro" id="IPR049551">
    <property type="entry name" value="PKS_DH_C"/>
</dbReference>
<dbReference type="Pfam" id="PF14765">
    <property type="entry name" value="PS-DH"/>
    <property type="match status" value="1"/>
</dbReference>
<feature type="domain" description="Carrier" evidence="8">
    <location>
        <begin position="2343"/>
        <end position="2417"/>
    </location>
</feature>
<dbReference type="GO" id="GO:0004315">
    <property type="term" value="F:3-oxoacyl-[acyl-carrier-protein] synthase activity"/>
    <property type="evidence" value="ECO:0007669"/>
    <property type="project" value="InterPro"/>
</dbReference>
<evidence type="ECO:0000259" key="8">
    <source>
        <dbReference type="PROSITE" id="PS50075"/>
    </source>
</evidence>
<evidence type="ECO:0000256" key="2">
    <source>
        <dbReference type="ARBA" id="ARBA00022553"/>
    </source>
</evidence>
<dbReference type="InterPro" id="IPR001227">
    <property type="entry name" value="Ac_transferase_dom_sf"/>
</dbReference>
<dbReference type="GO" id="GO:0031177">
    <property type="term" value="F:phosphopantetheine binding"/>
    <property type="evidence" value="ECO:0007669"/>
    <property type="project" value="InterPro"/>
</dbReference>
<evidence type="ECO:0000256" key="1">
    <source>
        <dbReference type="ARBA" id="ARBA00022450"/>
    </source>
</evidence>
<dbReference type="Pfam" id="PF00698">
    <property type="entry name" value="Acyl_transf_1"/>
    <property type="match status" value="1"/>
</dbReference>
<dbReference type="SMART" id="SM00825">
    <property type="entry name" value="PKS_KS"/>
    <property type="match status" value="1"/>
</dbReference>
<dbReference type="SUPFAM" id="SSF55048">
    <property type="entry name" value="Probable ACP-binding domain of malonyl-CoA ACP transacylase"/>
    <property type="match status" value="1"/>
</dbReference>
<feature type="compositionally biased region" description="Polar residues" evidence="7">
    <location>
        <begin position="449"/>
        <end position="464"/>
    </location>
</feature>
<dbReference type="InterPro" id="IPR042104">
    <property type="entry name" value="PKS_dehydratase_sf"/>
</dbReference>
<dbReference type="EMBL" id="MU864932">
    <property type="protein sequence ID" value="KAK4466333.1"/>
    <property type="molecule type" value="Genomic_DNA"/>
</dbReference>
<dbReference type="Pfam" id="PF00109">
    <property type="entry name" value="ketoacyl-synt"/>
    <property type="match status" value="1"/>
</dbReference>
<dbReference type="CDD" id="cd00833">
    <property type="entry name" value="PKS"/>
    <property type="match status" value="1"/>
</dbReference>
<dbReference type="InterPro" id="IPR020841">
    <property type="entry name" value="PKS_Beta-ketoAc_synthase_dom"/>
</dbReference>
<evidence type="ECO:0000256" key="5">
    <source>
        <dbReference type="ARBA" id="ARBA00023268"/>
    </source>
</evidence>
<dbReference type="PANTHER" id="PTHR43775">
    <property type="entry name" value="FATTY ACID SYNTHASE"/>
    <property type="match status" value="1"/>
</dbReference>
<dbReference type="Gene3D" id="3.40.47.10">
    <property type="match status" value="1"/>
</dbReference>
<dbReference type="InterPro" id="IPR049900">
    <property type="entry name" value="PKS_mFAS_DH"/>
</dbReference>
<dbReference type="InterPro" id="IPR036736">
    <property type="entry name" value="ACP-like_sf"/>
</dbReference>
<dbReference type="SMART" id="SM00829">
    <property type="entry name" value="PKS_ER"/>
    <property type="match status" value="1"/>
</dbReference>
<dbReference type="InterPro" id="IPR014031">
    <property type="entry name" value="Ketoacyl_synth_C"/>
</dbReference>
<dbReference type="Proteomes" id="UP001321749">
    <property type="component" value="Unassembled WGS sequence"/>
</dbReference>
<feature type="domain" description="PKS/mFAS DH" evidence="10">
    <location>
        <begin position="964"/>
        <end position="1285"/>
    </location>
</feature>
<feature type="active site" description="Proton donor; for dehydratase activity" evidence="6">
    <location>
        <position position="1195"/>
    </location>
</feature>
<evidence type="ECO:0000259" key="10">
    <source>
        <dbReference type="PROSITE" id="PS52019"/>
    </source>
</evidence>
<dbReference type="CDD" id="cd05195">
    <property type="entry name" value="enoyl_red"/>
    <property type="match status" value="1"/>
</dbReference>
<dbReference type="InterPro" id="IPR014043">
    <property type="entry name" value="Acyl_transferase_dom"/>
</dbReference>
<dbReference type="SMART" id="SM00827">
    <property type="entry name" value="PKS_AT"/>
    <property type="match status" value="1"/>
</dbReference>
<evidence type="ECO:0000256" key="7">
    <source>
        <dbReference type="SAM" id="MobiDB-lite"/>
    </source>
</evidence>
<comment type="caution">
    <text evidence="11">The sequence shown here is derived from an EMBL/GenBank/DDBJ whole genome shotgun (WGS) entry which is preliminary data.</text>
</comment>
<keyword evidence="4" id="KW-0560">Oxidoreductase</keyword>
<keyword evidence="1" id="KW-0596">Phosphopantetheine</keyword>
<dbReference type="SUPFAM" id="SSF50129">
    <property type="entry name" value="GroES-like"/>
    <property type="match status" value="1"/>
</dbReference>
<keyword evidence="2" id="KW-0597">Phosphoprotein</keyword>
<evidence type="ECO:0000256" key="4">
    <source>
        <dbReference type="ARBA" id="ARBA00023002"/>
    </source>
</evidence>
<dbReference type="PROSITE" id="PS50075">
    <property type="entry name" value="CARRIER"/>
    <property type="match status" value="1"/>
</dbReference>
<dbReference type="InterPro" id="IPR016039">
    <property type="entry name" value="Thiolase-like"/>
</dbReference>
<dbReference type="SUPFAM" id="SSF47336">
    <property type="entry name" value="ACP-like"/>
    <property type="match status" value="1"/>
</dbReference>
<proteinExistence type="predicted"/>
<dbReference type="Gene3D" id="3.40.366.10">
    <property type="entry name" value="Malonyl-Coenzyme A Acyl Carrier Protein, domain 2"/>
    <property type="match status" value="1"/>
</dbReference>
<feature type="region of interest" description="Disordered" evidence="7">
    <location>
        <begin position="449"/>
        <end position="469"/>
    </location>
</feature>
<dbReference type="SUPFAM" id="SSF52151">
    <property type="entry name" value="FabD/lysophospholipase-like"/>
    <property type="match status" value="1"/>
</dbReference>
<reference evidence="11" key="2">
    <citation type="submission" date="2023-06" db="EMBL/GenBank/DDBJ databases">
        <authorList>
            <consortium name="Lawrence Berkeley National Laboratory"/>
            <person name="Mondo S.J."/>
            <person name="Hensen N."/>
            <person name="Bonometti L."/>
            <person name="Westerberg I."/>
            <person name="Brannstrom I.O."/>
            <person name="Guillou S."/>
            <person name="Cros-Aarteil S."/>
            <person name="Calhoun S."/>
            <person name="Haridas S."/>
            <person name="Kuo A."/>
            <person name="Pangilinan J."/>
            <person name="Riley R."/>
            <person name="Labutti K."/>
            <person name="Andreopoulos B."/>
            <person name="Lipzen A."/>
            <person name="Chen C."/>
            <person name="Yanf M."/>
            <person name="Daum C."/>
            <person name="Ng V."/>
            <person name="Clum A."/>
            <person name="Steindorff A."/>
            <person name="Ohm R."/>
            <person name="Martin F."/>
            <person name="Silar P."/>
            <person name="Natvig D."/>
            <person name="Lalanne C."/>
            <person name="Gautier V."/>
            <person name="Ament-Velasquez S.L."/>
            <person name="Kruys A."/>
            <person name="Hutchinson M.I."/>
            <person name="Powell A.J."/>
            <person name="Barry K."/>
            <person name="Miller A.N."/>
            <person name="Grigoriev I.V."/>
            <person name="Debuchy R."/>
            <person name="Gladieux P."/>
            <person name="Thoren M.H."/>
            <person name="Johannesson H."/>
        </authorList>
    </citation>
    <scope>NUCLEOTIDE SEQUENCE</scope>
    <source>
        <strain evidence="11">PSN324</strain>
    </source>
</reference>
<evidence type="ECO:0000313" key="11">
    <source>
        <dbReference type="EMBL" id="KAK4466333.1"/>
    </source>
</evidence>
<dbReference type="SUPFAM" id="SSF53901">
    <property type="entry name" value="Thiolase-like"/>
    <property type="match status" value="1"/>
</dbReference>